<gene>
    <name evidence="2" type="ORF">GCM10010470_30620</name>
</gene>
<name>A0ABN3VE63_9PSEU</name>
<feature type="region of interest" description="Disordered" evidence="1">
    <location>
        <begin position="84"/>
        <end position="107"/>
    </location>
</feature>
<evidence type="ECO:0000313" key="3">
    <source>
        <dbReference type="Proteomes" id="UP001500979"/>
    </source>
</evidence>
<accession>A0ABN3VE63</accession>
<dbReference type="RefSeq" id="WP_344680335.1">
    <property type="nucleotide sequence ID" value="NZ_BAAAUX010000014.1"/>
</dbReference>
<dbReference type="Proteomes" id="UP001500979">
    <property type="component" value="Unassembled WGS sequence"/>
</dbReference>
<organism evidence="2 3">
    <name type="scientific">Saccharopolyspora taberi</name>
    <dbReference type="NCBI Taxonomy" id="60895"/>
    <lineage>
        <taxon>Bacteria</taxon>
        <taxon>Bacillati</taxon>
        <taxon>Actinomycetota</taxon>
        <taxon>Actinomycetes</taxon>
        <taxon>Pseudonocardiales</taxon>
        <taxon>Pseudonocardiaceae</taxon>
        <taxon>Saccharopolyspora</taxon>
    </lineage>
</organism>
<feature type="region of interest" description="Disordered" evidence="1">
    <location>
        <begin position="1"/>
        <end position="20"/>
    </location>
</feature>
<sequence>MRDRVQQMYQRLSQHHGRSAGQALVAAAGAPVRELEALPQTIGQAQESVTIARRLGIRGQVLLANDLGAYRLLSKFQHALSKAETARTLRPRGTSVWPQRSTPATRR</sequence>
<protein>
    <submittedName>
        <fullName evidence="2">Uncharacterized protein</fullName>
    </submittedName>
</protein>
<comment type="caution">
    <text evidence="2">The sequence shown here is derived from an EMBL/GenBank/DDBJ whole genome shotgun (WGS) entry which is preliminary data.</text>
</comment>
<reference evidence="2 3" key="1">
    <citation type="journal article" date="2019" name="Int. J. Syst. Evol. Microbiol.">
        <title>The Global Catalogue of Microorganisms (GCM) 10K type strain sequencing project: providing services to taxonomists for standard genome sequencing and annotation.</title>
        <authorList>
            <consortium name="The Broad Institute Genomics Platform"/>
            <consortium name="The Broad Institute Genome Sequencing Center for Infectious Disease"/>
            <person name="Wu L."/>
            <person name="Ma J."/>
        </authorList>
    </citation>
    <scope>NUCLEOTIDE SEQUENCE [LARGE SCALE GENOMIC DNA]</scope>
    <source>
        <strain evidence="2 3">JCM 9383</strain>
    </source>
</reference>
<dbReference type="EMBL" id="BAAAUX010000014">
    <property type="protein sequence ID" value="GAA2793625.1"/>
    <property type="molecule type" value="Genomic_DNA"/>
</dbReference>
<evidence type="ECO:0000313" key="2">
    <source>
        <dbReference type="EMBL" id="GAA2793625.1"/>
    </source>
</evidence>
<evidence type="ECO:0000256" key="1">
    <source>
        <dbReference type="SAM" id="MobiDB-lite"/>
    </source>
</evidence>
<feature type="compositionally biased region" description="Polar residues" evidence="1">
    <location>
        <begin position="96"/>
        <end position="107"/>
    </location>
</feature>
<keyword evidence="3" id="KW-1185">Reference proteome</keyword>
<proteinExistence type="predicted"/>